<dbReference type="InterPro" id="IPR017868">
    <property type="entry name" value="Filamin/ABP280_repeat-like"/>
</dbReference>
<dbReference type="GO" id="GO:0008270">
    <property type="term" value="F:zinc ion binding"/>
    <property type="evidence" value="ECO:0007669"/>
    <property type="project" value="UniProtKB-KW"/>
</dbReference>
<feature type="repeat" description="NHL" evidence="6">
    <location>
        <begin position="196"/>
        <end position="240"/>
    </location>
</feature>
<dbReference type="SUPFAM" id="SSF81296">
    <property type="entry name" value="E set domains"/>
    <property type="match status" value="1"/>
</dbReference>
<dbReference type="EMBL" id="LSMT01001344">
    <property type="protein sequence ID" value="PFX12480.1"/>
    <property type="molecule type" value="Genomic_DNA"/>
</dbReference>
<dbReference type="Proteomes" id="UP000225706">
    <property type="component" value="Unassembled WGS sequence"/>
</dbReference>
<dbReference type="InterPro" id="IPR001258">
    <property type="entry name" value="NHL_repeat"/>
</dbReference>
<keyword evidence="2" id="KW-0677">Repeat</keyword>
<reference evidence="8" key="1">
    <citation type="journal article" date="2017" name="bioRxiv">
        <title>Comparative analysis of the genomes of Stylophora pistillata and Acropora digitifera provides evidence for extensive differences between species of corals.</title>
        <authorList>
            <person name="Voolstra C.R."/>
            <person name="Li Y."/>
            <person name="Liew Y.J."/>
            <person name="Baumgarten S."/>
            <person name="Zoccola D."/>
            <person name="Flot J.-F."/>
            <person name="Tambutte S."/>
            <person name="Allemand D."/>
            <person name="Aranda M."/>
        </authorList>
    </citation>
    <scope>NUCLEOTIDE SEQUENCE [LARGE SCALE GENOMIC DNA]</scope>
</reference>
<dbReference type="SUPFAM" id="SSF63829">
    <property type="entry name" value="Calcium-dependent phosphotriesterase"/>
    <property type="match status" value="1"/>
</dbReference>
<dbReference type="PROSITE" id="PS50194">
    <property type="entry name" value="FILAMIN_REPEAT"/>
    <property type="match status" value="1"/>
</dbReference>
<accession>A0A2B4R7L8</accession>
<evidence type="ECO:0000256" key="2">
    <source>
        <dbReference type="ARBA" id="ARBA00022737"/>
    </source>
</evidence>
<dbReference type="SMART" id="SM00557">
    <property type="entry name" value="IG_FLMN"/>
    <property type="match status" value="1"/>
</dbReference>
<dbReference type="Pfam" id="PF01436">
    <property type="entry name" value="NHL"/>
    <property type="match status" value="2"/>
</dbReference>
<dbReference type="InterPro" id="IPR011042">
    <property type="entry name" value="6-blade_b-propeller_TolB-like"/>
</dbReference>
<organism evidence="7 8">
    <name type="scientific">Stylophora pistillata</name>
    <name type="common">Smooth cauliflower coral</name>
    <dbReference type="NCBI Taxonomy" id="50429"/>
    <lineage>
        <taxon>Eukaryota</taxon>
        <taxon>Metazoa</taxon>
        <taxon>Cnidaria</taxon>
        <taxon>Anthozoa</taxon>
        <taxon>Hexacorallia</taxon>
        <taxon>Scleractinia</taxon>
        <taxon>Astrocoeniina</taxon>
        <taxon>Pocilloporidae</taxon>
        <taxon>Stylophora</taxon>
    </lineage>
</organism>
<feature type="repeat" description="NHL" evidence="6">
    <location>
        <begin position="244"/>
        <end position="287"/>
    </location>
</feature>
<comment type="caution">
    <text evidence="7">The sequence shown here is derived from an EMBL/GenBank/DDBJ whole genome shotgun (WGS) entry which is preliminary data.</text>
</comment>
<dbReference type="GO" id="GO:0000209">
    <property type="term" value="P:protein polyubiquitination"/>
    <property type="evidence" value="ECO:0007669"/>
    <property type="project" value="TreeGrafter"/>
</dbReference>
<dbReference type="PROSITE" id="PS51125">
    <property type="entry name" value="NHL"/>
    <property type="match status" value="3"/>
</dbReference>
<feature type="repeat" description="NHL" evidence="6">
    <location>
        <begin position="149"/>
        <end position="192"/>
    </location>
</feature>
<evidence type="ECO:0000256" key="6">
    <source>
        <dbReference type="PROSITE-ProRule" id="PRU00504"/>
    </source>
</evidence>
<keyword evidence="4" id="KW-0862">Zinc</keyword>
<keyword evidence="8" id="KW-1185">Reference proteome</keyword>
<keyword evidence="1" id="KW-0479">Metal-binding</keyword>
<feature type="repeat" description="Filamin" evidence="5">
    <location>
        <begin position="81"/>
        <end position="141"/>
    </location>
</feature>
<gene>
    <name evidence="7" type="primary">trim71</name>
    <name evidence="7" type="ORF">AWC38_SpisGene23557</name>
</gene>
<protein>
    <submittedName>
        <fullName evidence="7">E3 ubiquitin-protein ligase TRIM71</fullName>
    </submittedName>
</protein>
<dbReference type="AlphaFoldDB" id="A0A2B4R7L8"/>
<evidence type="ECO:0000256" key="4">
    <source>
        <dbReference type="ARBA" id="ARBA00022833"/>
    </source>
</evidence>
<proteinExistence type="predicted"/>
<evidence type="ECO:0000256" key="1">
    <source>
        <dbReference type="ARBA" id="ARBA00022723"/>
    </source>
</evidence>
<dbReference type="FunFam" id="2.120.10.30:FF:000037">
    <property type="entry name" value="Uncharacterized protein, isoform E"/>
    <property type="match status" value="1"/>
</dbReference>
<dbReference type="InterPro" id="IPR001298">
    <property type="entry name" value="Filamin/ABP280_rpt"/>
</dbReference>
<evidence type="ECO:0000256" key="5">
    <source>
        <dbReference type="PROSITE-ProRule" id="PRU00087"/>
    </source>
</evidence>
<dbReference type="InterPro" id="IPR013783">
    <property type="entry name" value="Ig-like_fold"/>
</dbReference>
<dbReference type="InterPro" id="IPR014756">
    <property type="entry name" value="Ig_E-set"/>
</dbReference>
<name>A0A2B4R7L8_STYPI</name>
<dbReference type="InterPro" id="IPR050952">
    <property type="entry name" value="TRIM-NHL_E3_ligases"/>
</dbReference>
<evidence type="ECO:0000256" key="3">
    <source>
        <dbReference type="ARBA" id="ARBA00022771"/>
    </source>
</evidence>
<dbReference type="OrthoDB" id="342730at2759"/>
<sequence length="321" mass="36187">MLNKVELQQKESLECVRTQQCKVKCQVKLLETAVEKTETVFKHSTNAEITQLDKSLNTVLPESKKAAMMENKPGRTMPDCVMVEIKTQQGLDHDYATEVRVQHNKDGSYKIRYFLKDTGKCQISVKANEEHIGGSPFTVETKPRQFRPLLSFGKGGSSVGMFRCPYGVAVNDRDEIAVTDPNNHRVQVFSSDGTYLRSFGKEGDEQGREFHCPADIAHDKKKNIIMVDTDNHRVQFFNYQGEYLNQFGGEGNLDHQLSGPFGLSVDGNGNIIVADRGNKCIKTFSSYGQFLYKLGEGEAFTAPFHCIQYNKHLIMSDLDEH</sequence>
<keyword evidence="3" id="KW-0863">Zinc-finger</keyword>
<dbReference type="GO" id="GO:0043161">
    <property type="term" value="P:proteasome-mediated ubiquitin-dependent protein catabolic process"/>
    <property type="evidence" value="ECO:0007669"/>
    <property type="project" value="TreeGrafter"/>
</dbReference>
<dbReference type="PANTHER" id="PTHR24104">
    <property type="entry name" value="E3 UBIQUITIN-PROTEIN LIGASE NHLRC1-RELATED"/>
    <property type="match status" value="1"/>
</dbReference>
<evidence type="ECO:0000313" key="7">
    <source>
        <dbReference type="EMBL" id="PFX12480.1"/>
    </source>
</evidence>
<dbReference type="GO" id="GO:0005737">
    <property type="term" value="C:cytoplasm"/>
    <property type="evidence" value="ECO:0007669"/>
    <property type="project" value="UniProtKB-SubCell"/>
</dbReference>
<dbReference type="Gene3D" id="2.60.40.10">
    <property type="entry name" value="Immunoglobulins"/>
    <property type="match status" value="1"/>
</dbReference>
<dbReference type="GO" id="GO:0061630">
    <property type="term" value="F:ubiquitin protein ligase activity"/>
    <property type="evidence" value="ECO:0007669"/>
    <property type="project" value="TreeGrafter"/>
</dbReference>
<dbReference type="PANTHER" id="PTHR24104:SF25">
    <property type="entry name" value="PROTEIN LIN-41"/>
    <property type="match status" value="1"/>
</dbReference>
<dbReference type="Gene3D" id="2.120.10.30">
    <property type="entry name" value="TolB, C-terminal domain"/>
    <property type="match status" value="1"/>
</dbReference>
<evidence type="ECO:0000313" key="8">
    <source>
        <dbReference type="Proteomes" id="UP000225706"/>
    </source>
</evidence>
<dbReference type="Pfam" id="PF00630">
    <property type="entry name" value="Filamin"/>
    <property type="match status" value="1"/>
</dbReference>